<accession>A0AA39V3F7</accession>
<gene>
    <name evidence="2" type="ORF">JMJ35_007243</name>
</gene>
<protein>
    <recommendedName>
        <fullName evidence="1">Arb2 domain-containing protein</fullName>
    </recommendedName>
</protein>
<evidence type="ECO:0000313" key="3">
    <source>
        <dbReference type="Proteomes" id="UP001166286"/>
    </source>
</evidence>
<dbReference type="PANTHER" id="PTHR21357">
    <property type="entry name" value="FAM172 FAMILY PROTEIN HOMOLOG CG10038"/>
    <property type="match status" value="1"/>
</dbReference>
<evidence type="ECO:0000313" key="2">
    <source>
        <dbReference type="EMBL" id="KAK0509849.1"/>
    </source>
</evidence>
<dbReference type="AlphaFoldDB" id="A0AA39V3F7"/>
<dbReference type="Pfam" id="PF22749">
    <property type="entry name" value="Arb2"/>
    <property type="match status" value="1"/>
</dbReference>
<dbReference type="Proteomes" id="UP001166286">
    <property type="component" value="Unassembled WGS sequence"/>
</dbReference>
<organism evidence="2 3">
    <name type="scientific">Cladonia borealis</name>
    <dbReference type="NCBI Taxonomy" id="184061"/>
    <lineage>
        <taxon>Eukaryota</taxon>
        <taxon>Fungi</taxon>
        <taxon>Dikarya</taxon>
        <taxon>Ascomycota</taxon>
        <taxon>Pezizomycotina</taxon>
        <taxon>Lecanoromycetes</taxon>
        <taxon>OSLEUM clade</taxon>
        <taxon>Lecanoromycetidae</taxon>
        <taxon>Lecanorales</taxon>
        <taxon>Lecanorineae</taxon>
        <taxon>Cladoniaceae</taxon>
        <taxon>Cladonia</taxon>
    </lineage>
</organism>
<dbReference type="InterPro" id="IPR048263">
    <property type="entry name" value="Arb2"/>
</dbReference>
<evidence type="ECO:0000259" key="1">
    <source>
        <dbReference type="Pfam" id="PF22749"/>
    </source>
</evidence>
<reference evidence="2" key="1">
    <citation type="submission" date="2023-03" db="EMBL/GenBank/DDBJ databases">
        <title>Complete genome of Cladonia borealis.</title>
        <authorList>
            <person name="Park H."/>
        </authorList>
    </citation>
    <scope>NUCLEOTIDE SEQUENCE</scope>
    <source>
        <strain evidence="2">ANT050790</strain>
    </source>
</reference>
<dbReference type="PANTHER" id="PTHR21357:SF4">
    <property type="entry name" value="FAM172 FAMILY PROTEIN HOMOLOG CG10038"/>
    <property type="match status" value="1"/>
</dbReference>
<dbReference type="EMBL" id="JAFEKC020000017">
    <property type="protein sequence ID" value="KAK0509849.1"/>
    <property type="molecule type" value="Genomic_DNA"/>
</dbReference>
<keyword evidence="3" id="KW-1185">Reference proteome</keyword>
<feature type="domain" description="Arb2" evidence="1">
    <location>
        <begin position="15"/>
        <end position="293"/>
    </location>
</feature>
<dbReference type="GO" id="GO:0005634">
    <property type="term" value="C:nucleus"/>
    <property type="evidence" value="ECO:0007669"/>
    <property type="project" value="TreeGrafter"/>
</dbReference>
<comment type="caution">
    <text evidence="2">The sequence shown here is derived from an EMBL/GenBank/DDBJ whole genome shotgun (WGS) entry which is preliminary data.</text>
</comment>
<name>A0AA39V3F7_9LECA</name>
<dbReference type="GO" id="GO:0031048">
    <property type="term" value="P:regulatory ncRNA-mediated heterochromatin formation"/>
    <property type="evidence" value="ECO:0007669"/>
    <property type="project" value="TreeGrafter"/>
</dbReference>
<dbReference type="GO" id="GO:0035197">
    <property type="term" value="F:siRNA binding"/>
    <property type="evidence" value="ECO:0007669"/>
    <property type="project" value="TreeGrafter"/>
</dbReference>
<dbReference type="InterPro" id="IPR053858">
    <property type="entry name" value="Arb2_dom"/>
</dbReference>
<proteinExistence type="predicted"/>
<sequence length="374" mass="42260">MFRRLSSSLPKDPEFPADLEKLGYYVNEKDQIRSTAHPDQEFNFFISKNERVCEVQREAMNTCIRSELSHRFRAAGLQTTRLPLNTEPTEPHVPILTSQNISTAKRIVLYLGEAIQDLGVFAYRIIGQESISAGSALDFTHDIQSSKDSADTAIVMANLGQLLWYRRGQRAVTMATWNGLPRKTGVGGPMRIDPLKNHIPANEDVKAHVKSVFEMVGKMARDNAVIDVIGIGDGAEEAVEYLDQNWVRWETQVRAICVGMAFVWTVGSLLNNEKFRDFWGRRARAYLTHHEPVDTPLHGRDQLGCNCFSSGEPTYTENIMPRAYKSMLAYFQLVNDVPGYYETEMAPQADDSNRYVTWQDGMQEEACPESPRAA</sequence>